<evidence type="ECO:0000313" key="7">
    <source>
        <dbReference type="EMBL" id="ABK45031.1"/>
    </source>
</evidence>
<dbReference type="Proteomes" id="UP000002586">
    <property type="component" value="Chromosome"/>
</dbReference>
<dbReference type="GO" id="GO:0046168">
    <property type="term" value="P:glycerol-3-phosphate catabolic process"/>
    <property type="evidence" value="ECO:0007669"/>
    <property type="project" value="TreeGrafter"/>
</dbReference>
<dbReference type="Gene3D" id="3.50.50.60">
    <property type="entry name" value="FAD/NAD(P)-binding domain"/>
    <property type="match status" value="1"/>
</dbReference>
<dbReference type="AlphaFoldDB" id="A0LAN8"/>
<gene>
    <name evidence="7" type="ordered locus">Mmc1_2531</name>
</gene>
<dbReference type="eggNOG" id="COG0578">
    <property type="taxonomic scope" value="Bacteria"/>
</dbReference>
<evidence type="ECO:0000313" key="8">
    <source>
        <dbReference type="Proteomes" id="UP000002586"/>
    </source>
</evidence>
<dbReference type="OrthoDB" id="9766796at2"/>
<feature type="domain" description="FAD dependent oxidoreductase" evidence="6">
    <location>
        <begin position="7"/>
        <end position="350"/>
    </location>
</feature>
<dbReference type="HOGENOM" id="CLU_015740_5_0_5"/>
<keyword evidence="8" id="KW-1185">Reference proteome</keyword>
<keyword evidence="5" id="KW-0560">Oxidoreductase</keyword>
<dbReference type="InterPro" id="IPR036188">
    <property type="entry name" value="FAD/NAD-bd_sf"/>
</dbReference>
<comment type="similarity">
    <text evidence="2">Belongs to the FAD-dependent glycerol-3-phosphate dehydrogenase family.</text>
</comment>
<keyword evidence="3" id="KW-0285">Flavoprotein</keyword>
<dbReference type="EMBL" id="CP000471">
    <property type="protein sequence ID" value="ABK45031.1"/>
    <property type="molecule type" value="Genomic_DNA"/>
</dbReference>
<dbReference type="KEGG" id="mgm:Mmc1_2531"/>
<dbReference type="GO" id="GO:0004368">
    <property type="term" value="F:glycerol-3-phosphate dehydrogenase (quinone) activity"/>
    <property type="evidence" value="ECO:0007669"/>
    <property type="project" value="InterPro"/>
</dbReference>
<accession>A0LAN8</accession>
<dbReference type="Pfam" id="PF01266">
    <property type="entry name" value="DAO"/>
    <property type="match status" value="1"/>
</dbReference>
<dbReference type="PRINTS" id="PR01001">
    <property type="entry name" value="FADG3PDH"/>
</dbReference>
<evidence type="ECO:0000256" key="5">
    <source>
        <dbReference type="ARBA" id="ARBA00023002"/>
    </source>
</evidence>
<protein>
    <submittedName>
        <fullName evidence="7">FAD dependent oxidoreductase</fullName>
    </submittedName>
</protein>
<proteinExistence type="inferred from homology"/>
<comment type="cofactor">
    <cofactor evidence="1">
        <name>FAD</name>
        <dbReference type="ChEBI" id="CHEBI:57692"/>
    </cofactor>
</comment>
<evidence type="ECO:0000259" key="6">
    <source>
        <dbReference type="Pfam" id="PF01266"/>
    </source>
</evidence>
<reference evidence="7 8" key="2">
    <citation type="journal article" date="2012" name="Int. J. Syst. Evol. Microbiol.">
        <title>Magnetococcus marinus gen. nov., sp. nov., a marine, magnetotactic bacterium that represents a novel lineage (Magnetococcaceae fam. nov.; Magnetococcales ord. nov.) at the base of the Alphaproteobacteria.</title>
        <authorList>
            <person name="Bazylinski D.A."/>
            <person name="Williams T.J."/>
            <person name="Lefevre C.T."/>
            <person name="Berg R.J."/>
            <person name="Zhang C.L."/>
            <person name="Bowser S.S."/>
            <person name="Dean A.J."/>
            <person name="Beveridge T.J."/>
        </authorList>
    </citation>
    <scope>NUCLEOTIDE SEQUENCE [LARGE SCALE GENOMIC DNA]</scope>
    <source>
        <strain evidence="8">ATCC BAA-1437 / JCM 17883 / MC-1</strain>
    </source>
</reference>
<dbReference type="InterPro" id="IPR000447">
    <property type="entry name" value="G3P_DH_FAD-dep"/>
</dbReference>
<dbReference type="Gene3D" id="3.30.9.10">
    <property type="entry name" value="D-Amino Acid Oxidase, subunit A, domain 2"/>
    <property type="match status" value="1"/>
</dbReference>
<dbReference type="SUPFAM" id="SSF54373">
    <property type="entry name" value="FAD-linked reductases, C-terminal domain"/>
    <property type="match status" value="1"/>
</dbReference>
<name>A0LAN8_MAGMM</name>
<dbReference type="PANTHER" id="PTHR11985:SF15">
    <property type="entry name" value="GLYCEROL-3-PHOSPHATE DEHYDROGENASE, MITOCHONDRIAL"/>
    <property type="match status" value="1"/>
</dbReference>
<evidence type="ECO:0000256" key="3">
    <source>
        <dbReference type="ARBA" id="ARBA00022630"/>
    </source>
</evidence>
<sequence>MASYDYDVAVVGGGIHGAGVAQIAAHAGWSCVVLEQAHVAAGTSSRSSKLIHGGLRYLQQMQFGLVRECLQERTRLLHVAPQLVRLIPFYLPVYQHASRPPWMIRAGLTLYAMLAGRNPGGHYERLPQSQWDTLGGLRQSGLKQLFCYYDAQTDDRALTVAVMASAQSYGAQLWCATTLQQLHRLPQGYRLSGQRGAVTFTIQARVVVNVAGPWIGTVAAKCQPPLELPPFAQVQGAHLSLPNWHPPGAFTLQSPLDGRVFFVLPWQGGALLGSTETPFDGDPAQAACTPQEQAYLLESAHPFFPQADMTVGASFAGIRVLPKGDANRASREALLPVDDPTKPRLVTLIGGKLTSYHPTARAIIKRLQGALPPANTAGDPGLLPLPPTTPP</sequence>
<reference evidence="8" key="1">
    <citation type="journal article" date="2009" name="Appl. Environ. Microbiol.">
        <title>Complete genome sequence of the chemolithoautotrophic marine magnetotactic coccus strain MC-1.</title>
        <authorList>
            <person name="Schubbe S."/>
            <person name="Williams T.J."/>
            <person name="Xie G."/>
            <person name="Kiss H.E."/>
            <person name="Brettin T.S."/>
            <person name="Martinez D."/>
            <person name="Ross C.A."/>
            <person name="Schuler D."/>
            <person name="Cox B.L."/>
            <person name="Nealson K.H."/>
            <person name="Bazylinski D.A."/>
        </authorList>
    </citation>
    <scope>NUCLEOTIDE SEQUENCE [LARGE SCALE GENOMIC DNA]</scope>
    <source>
        <strain evidence="8">ATCC BAA-1437 / JCM 17883 / MC-1</strain>
    </source>
</reference>
<dbReference type="SUPFAM" id="SSF51905">
    <property type="entry name" value="FAD/NAD(P)-binding domain"/>
    <property type="match status" value="1"/>
</dbReference>
<evidence type="ECO:0000256" key="1">
    <source>
        <dbReference type="ARBA" id="ARBA00001974"/>
    </source>
</evidence>
<keyword evidence="4" id="KW-0274">FAD</keyword>
<evidence type="ECO:0000256" key="2">
    <source>
        <dbReference type="ARBA" id="ARBA00007330"/>
    </source>
</evidence>
<organism evidence="7 8">
    <name type="scientific">Magnetococcus marinus (strain ATCC BAA-1437 / JCM 17883 / MC-1)</name>
    <dbReference type="NCBI Taxonomy" id="156889"/>
    <lineage>
        <taxon>Bacteria</taxon>
        <taxon>Pseudomonadati</taxon>
        <taxon>Pseudomonadota</taxon>
        <taxon>Magnetococcia</taxon>
        <taxon>Magnetococcales</taxon>
        <taxon>Magnetococcaceae</taxon>
        <taxon>Magnetococcus</taxon>
    </lineage>
</organism>
<dbReference type="STRING" id="156889.Mmc1_2531"/>
<dbReference type="InterPro" id="IPR006076">
    <property type="entry name" value="FAD-dep_OxRdtase"/>
</dbReference>
<dbReference type="PANTHER" id="PTHR11985">
    <property type="entry name" value="GLYCEROL-3-PHOSPHATE DEHYDROGENASE"/>
    <property type="match status" value="1"/>
</dbReference>
<dbReference type="RefSeq" id="WP_011714150.1">
    <property type="nucleotide sequence ID" value="NC_008576.1"/>
</dbReference>
<evidence type="ECO:0000256" key="4">
    <source>
        <dbReference type="ARBA" id="ARBA00022827"/>
    </source>
</evidence>